<sequence length="466" mass="50080">MKDEDSSIRRLFLGASLLSLTTFFLSLSGCILIINDIETYIAEYERKVDRFINLSTETSSTLDVAPTHRRHRRQFYVSPYNNQRTSPYRGQERQRSGPYRPVPYGQNRQTWGEAELPSHFTTSYGGSIEGGGNCDCSISRCPQGPRGHPGADGIAAIDGMPGEPGRPGIDGIILLNIECEPCPPGKKGPPGLPGERGARGRPGTVGESGIDGVNEPGTPGLPGPRGQPGMNGRDGQHGQPGRDAILLIGQPGKKGLKGPPGFIGARGDPGKAGEPAPPGKDGPRGPPGEPGDMGGDGIRGIRGPPGPQGENGGYCECPGRRGDNPRPSSSLVSQPRLGVEEAVPDYEDRIEEAISSLTARPSHSSHTTTPPPPIAVTPVVPAPAPVYFPQPQNAWGSWQPQQQTIYYPQPRPNPYSTNNRYVSAPFQDYRKRYPLITYRDSREEGENVSAHPPFKEFSSGFRSQMI</sequence>
<evidence type="ECO:0008006" key="6">
    <source>
        <dbReference type="Google" id="ProtNLM"/>
    </source>
</evidence>
<keyword evidence="3" id="KW-0472">Membrane</keyword>
<feature type="compositionally biased region" description="Gly residues" evidence="2">
    <location>
        <begin position="291"/>
        <end position="300"/>
    </location>
</feature>
<keyword evidence="3" id="KW-1133">Transmembrane helix</keyword>
<keyword evidence="1" id="KW-0677">Repeat</keyword>
<evidence type="ECO:0000256" key="1">
    <source>
        <dbReference type="ARBA" id="ARBA00022737"/>
    </source>
</evidence>
<keyword evidence="3" id="KW-0812">Transmembrane</keyword>
<dbReference type="InterPro" id="IPR008160">
    <property type="entry name" value="Collagen"/>
</dbReference>
<feature type="transmembrane region" description="Helical" evidence="3">
    <location>
        <begin position="12"/>
        <end position="34"/>
    </location>
</feature>
<feature type="region of interest" description="Disordered" evidence="2">
    <location>
        <begin position="357"/>
        <end position="376"/>
    </location>
</feature>
<evidence type="ECO:0000256" key="2">
    <source>
        <dbReference type="SAM" id="MobiDB-lite"/>
    </source>
</evidence>
<feature type="compositionally biased region" description="Low complexity" evidence="2">
    <location>
        <begin position="245"/>
        <end position="263"/>
    </location>
</feature>
<dbReference type="Proteomes" id="UP001328107">
    <property type="component" value="Unassembled WGS sequence"/>
</dbReference>
<evidence type="ECO:0000313" key="5">
    <source>
        <dbReference type="Proteomes" id="UP001328107"/>
    </source>
</evidence>
<accession>A0AAN5DDF5</accession>
<evidence type="ECO:0000256" key="3">
    <source>
        <dbReference type="SAM" id="Phobius"/>
    </source>
</evidence>
<comment type="caution">
    <text evidence="4">The sequence shown here is derived from an EMBL/GenBank/DDBJ whole genome shotgun (WGS) entry which is preliminary data.</text>
</comment>
<organism evidence="4 5">
    <name type="scientific">Pristionchus mayeri</name>
    <dbReference type="NCBI Taxonomy" id="1317129"/>
    <lineage>
        <taxon>Eukaryota</taxon>
        <taxon>Metazoa</taxon>
        <taxon>Ecdysozoa</taxon>
        <taxon>Nematoda</taxon>
        <taxon>Chromadorea</taxon>
        <taxon>Rhabditida</taxon>
        <taxon>Rhabditina</taxon>
        <taxon>Diplogasteromorpha</taxon>
        <taxon>Diplogasteroidea</taxon>
        <taxon>Neodiplogasteridae</taxon>
        <taxon>Pristionchus</taxon>
    </lineage>
</organism>
<reference evidence="5" key="1">
    <citation type="submission" date="2022-10" db="EMBL/GenBank/DDBJ databases">
        <title>Genome assembly of Pristionchus species.</title>
        <authorList>
            <person name="Yoshida K."/>
            <person name="Sommer R.J."/>
        </authorList>
    </citation>
    <scope>NUCLEOTIDE SEQUENCE [LARGE SCALE GENOMIC DNA]</scope>
    <source>
        <strain evidence="5">RS5460</strain>
    </source>
</reference>
<keyword evidence="5" id="KW-1185">Reference proteome</keyword>
<feature type="non-terminal residue" evidence="4">
    <location>
        <position position="466"/>
    </location>
</feature>
<protein>
    <recommendedName>
        <fullName evidence="6">Collagen</fullName>
    </recommendedName>
</protein>
<evidence type="ECO:0000313" key="4">
    <source>
        <dbReference type="EMBL" id="GMR60527.1"/>
    </source>
</evidence>
<dbReference type="PROSITE" id="PS51257">
    <property type="entry name" value="PROKAR_LIPOPROTEIN"/>
    <property type="match status" value="1"/>
</dbReference>
<dbReference type="AlphaFoldDB" id="A0AAN5DDF5"/>
<feature type="region of interest" description="Disordered" evidence="2">
    <location>
        <begin position="184"/>
        <end position="341"/>
    </location>
</feature>
<gene>
    <name evidence="4" type="ORF">PMAYCL1PPCAC_30722</name>
</gene>
<dbReference type="PANTHER" id="PTHR24637">
    <property type="entry name" value="COLLAGEN"/>
    <property type="match status" value="1"/>
</dbReference>
<feature type="region of interest" description="Disordered" evidence="2">
    <location>
        <begin position="80"/>
        <end position="102"/>
    </location>
</feature>
<dbReference type="EMBL" id="BTRK01000006">
    <property type="protein sequence ID" value="GMR60527.1"/>
    <property type="molecule type" value="Genomic_DNA"/>
</dbReference>
<name>A0AAN5DDF5_9BILA</name>
<dbReference type="PANTHER" id="PTHR24637:SF377">
    <property type="entry name" value="COLLAGEN TYPE IX ALPHA 1 CHAIN"/>
    <property type="match status" value="1"/>
</dbReference>
<proteinExistence type="predicted"/>
<dbReference type="Pfam" id="PF01391">
    <property type="entry name" value="Collagen"/>
    <property type="match status" value="2"/>
</dbReference>
<feature type="compositionally biased region" description="Pro residues" evidence="2">
    <location>
        <begin position="275"/>
        <end position="289"/>
    </location>
</feature>